<accession>A0ABU8EN59</accession>
<dbReference type="RefSeq" id="WP_336434370.1">
    <property type="nucleotide sequence ID" value="NZ_JBAWKS010000001.1"/>
</dbReference>
<comment type="caution">
    <text evidence="2">The sequence shown here is derived from an EMBL/GenBank/DDBJ whole genome shotgun (WGS) entry which is preliminary data.</text>
</comment>
<dbReference type="EMBL" id="JBAWKS010000001">
    <property type="protein sequence ID" value="MEI4548390.1"/>
    <property type="molecule type" value="Genomic_DNA"/>
</dbReference>
<organism evidence="2 3">
    <name type="scientific">Pseudoalteromonas spongiae</name>
    <dbReference type="NCBI Taxonomy" id="298657"/>
    <lineage>
        <taxon>Bacteria</taxon>
        <taxon>Pseudomonadati</taxon>
        <taxon>Pseudomonadota</taxon>
        <taxon>Gammaproteobacteria</taxon>
        <taxon>Alteromonadales</taxon>
        <taxon>Pseudoalteromonadaceae</taxon>
        <taxon>Pseudoalteromonas</taxon>
    </lineage>
</organism>
<name>A0ABU8EN59_9GAMM</name>
<evidence type="ECO:0000256" key="1">
    <source>
        <dbReference type="SAM" id="SignalP"/>
    </source>
</evidence>
<gene>
    <name evidence="2" type="ORF">WAE96_01545</name>
</gene>
<protein>
    <submittedName>
        <fullName evidence="2">Uncharacterized protein</fullName>
    </submittedName>
</protein>
<evidence type="ECO:0000313" key="2">
    <source>
        <dbReference type="EMBL" id="MEI4548390.1"/>
    </source>
</evidence>
<dbReference type="Proteomes" id="UP001382455">
    <property type="component" value="Unassembled WGS sequence"/>
</dbReference>
<evidence type="ECO:0000313" key="3">
    <source>
        <dbReference type="Proteomes" id="UP001382455"/>
    </source>
</evidence>
<sequence length="258" mass="28537">MKHPLLITTLLLSSAVFASEPAKVYHAVKAEHYGEIIVAPAENPEHYYINFAGFNSGYDGQTLLYKKQKNDIGELFHFKQLGTGYINLINEGGSTLISGTYVPYQTVKLTGIANSKVTFSGYAEERKVTKLKEKYRELQGLTESKVSTIKHIENAKEVLIKKCNQPINIEIDWPQFEQAQQKTTPGMLGSYLTSLSKICEIDDDYLAAVNEISTIKLSLSKKAGTADIKLNGATLYIGLNSSVPNVFASSYDTILNIL</sequence>
<keyword evidence="3" id="KW-1185">Reference proteome</keyword>
<feature type="chain" id="PRO_5045569510" evidence="1">
    <location>
        <begin position="19"/>
        <end position="258"/>
    </location>
</feature>
<reference evidence="2 3" key="1">
    <citation type="submission" date="2023-12" db="EMBL/GenBank/DDBJ databases">
        <title>Friends and Foes: Symbiotic and Algicidal bacterial influence on Karenia brevis blooms.</title>
        <authorList>
            <person name="Fei C."/>
            <person name="Mohamed A.R."/>
            <person name="Booker A."/>
            <person name="Arshad M."/>
            <person name="Klass S."/>
            <person name="Ahn S."/>
            <person name="Gilbert P.M."/>
            <person name="Heil C.A."/>
            <person name="Martinez J.M."/>
            <person name="Amin S.A."/>
        </authorList>
    </citation>
    <scope>NUCLEOTIDE SEQUENCE [LARGE SCALE GENOMIC DNA]</scope>
    <source>
        <strain evidence="2 3">CE15</strain>
    </source>
</reference>
<keyword evidence="1" id="KW-0732">Signal</keyword>
<feature type="signal peptide" evidence="1">
    <location>
        <begin position="1"/>
        <end position="18"/>
    </location>
</feature>
<proteinExistence type="predicted"/>